<sequence>MRRVPRRPATATQAREHGISRGAVRTAVVDLMPDDSAADHQATSATAVVTLDTPGKFAEFLRVTELDDAEWATPPPRARPAGSTRWTVAVPVTSARRPGKLAAA</sequence>
<keyword evidence="3" id="KW-1185">Reference proteome</keyword>
<evidence type="ECO:0000313" key="2">
    <source>
        <dbReference type="EMBL" id="MER7375191.1"/>
    </source>
</evidence>
<evidence type="ECO:0000313" key="3">
    <source>
        <dbReference type="Proteomes" id="UP001486207"/>
    </source>
</evidence>
<accession>A0ABV1XUA8</accession>
<organism evidence="2 3">
    <name type="scientific">Streptomyces lanatus</name>
    <dbReference type="NCBI Taxonomy" id="66900"/>
    <lineage>
        <taxon>Bacteria</taxon>
        <taxon>Bacillati</taxon>
        <taxon>Actinomycetota</taxon>
        <taxon>Actinomycetes</taxon>
        <taxon>Kitasatosporales</taxon>
        <taxon>Streptomycetaceae</taxon>
        <taxon>Streptomyces</taxon>
    </lineage>
</organism>
<dbReference type="EMBL" id="JBEPFB010000009">
    <property type="protein sequence ID" value="MER7375191.1"/>
    <property type="molecule type" value="Genomic_DNA"/>
</dbReference>
<proteinExistence type="predicted"/>
<feature type="region of interest" description="Disordered" evidence="1">
    <location>
        <begin position="1"/>
        <end position="21"/>
    </location>
</feature>
<reference evidence="2 3" key="1">
    <citation type="submission" date="2024-06" db="EMBL/GenBank/DDBJ databases">
        <title>The Natural Products Discovery Center: Release of the First 8490 Sequenced Strains for Exploring Actinobacteria Biosynthetic Diversity.</title>
        <authorList>
            <person name="Kalkreuter E."/>
            <person name="Kautsar S.A."/>
            <person name="Yang D."/>
            <person name="Bader C.D."/>
            <person name="Teijaro C.N."/>
            <person name="Fluegel L."/>
            <person name="Davis C.M."/>
            <person name="Simpson J.R."/>
            <person name="Lauterbach L."/>
            <person name="Steele A.D."/>
            <person name="Gui C."/>
            <person name="Meng S."/>
            <person name="Li G."/>
            <person name="Viehrig K."/>
            <person name="Ye F."/>
            <person name="Su P."/>
            <person name="Kiefer A.F."/>
            <person name="Nichols A."/>
            <person name="Cepeda A.J."/>
            <person name="Yan W."/>
            <person name="Fan B."/>
            <person name="Jiang Y."/>
            <person name="Adhikari A."/>
            <person name="Zheng C.-J."/>
            <person name="Schuster L."/>
            <person name="Cowan T.M."/>
            <person name="Smanski M.J."/>
            <person name="Chevrette M.G."/>
            <person name="De Carvalho L.P.S."/>
            <person name="Shen B."/>
        </authorList>
    </citation>
    <scope>NUCLEOTIDE SEQUENCE [LARGE SCALE GENOMIC DNA]</scope>
    <source>
        <strain evidence="2 3">NPDC000155</strain>
    </source>
</reference>
<dbReference type="RefSeq" id="WP_190072170.1">
    <property type="nucleotide sequence ID" value="NZ_BNBM01000009.1"/>
</dbReference>
<name>A0ABV1XUA8_9ACTN</name>
<gene>
    <name evidence="2" type="ORF">ABT384_21395</name>
</gene>
<dbReference type="Proteomes" id="UP001486207">
    <property type="component" value="Unassembled WGS sequence"/>
</dbReference>
<protein>
    <submittedName>
        <fullName evidence="2">Uncharacterized protein</fullName>
    </submittedName>
</protein>
<evidence type="ECO:0000256" key="1">
    <source>
        <dbReference type="SAM" id="MobiDB-lite"/>
    </source>
</evidence>
<comment type="caution">
    <text evidence="2">The sequence shown here is derived from an EMBL/GenBank/DDBJ whole genome shotgun (WGS) entry which is preliminary data.</text>
</comment>